<dbReference type="PATRIC" id="fig|1048834.4.peg.722"/>
<dbReference type="EMBL" id="CP002902">
    <property type="protein sequence ID" value="AEJ42723.1"/>
    <property type="molecule type" value="Genomic_DNA"/>
</dbReference>
<dbReference type="AlphaFoldDB" id="F8IEK9"/>
<dbReference type="eggNOG" id="COG0451">
    <property type="taxonomic scope" value="Bacteria"/>
</dbReference>
<dbReference type="KEGG" id="aad:TC41_0765"/>
<feature type="domain" description="NAD-dependent epimerase/dehydratase" evidence="1">
    <location>
        <begin position="25"/>
        <end position="234"/>
    </location>
</feature>
<dbReference type="Proteomes" id="UP000000292">
    <property type="component" value="Chromosome"/>
</dbReference>
<evidence type="ECO:0000313" key="3">
    <source>
        <dbReference type="Proteomes" id="UP000000292"/>
    </source>
</evidence>
<protein>
    <submittedName>
        <fullName evidence="2">NAD-dependent epimerase/dehydratase</fullName>
    </submittedName>
</protein>
<reference evidence="3" key="2">
    <citation type="submission" date="2011-06" db="EMBL/GenBank/DDBJ databases">
        <title>The complete genome sequence of Alicyclobacillus acidocaldarius sp. Tc-4-1.</title>
        <authorList>
            <person name="Chen Y."/>
            <person name="He Y."/>
            <person name="Dong Z."/>
            <person name="Hu S."/>
        </authorList>
    </citation>
    <scope>NUCLEOTIDE SEQUENCE [LARGE SCALE GENOMIC DNA]</scope>
    <source>
        <strain evidence="3">Tc-4-1</strain>
    </source>
</reference>
<dbReference type="HOGENOM" id="CLU_053163_2_0_9"/>
<gene>
    <name evidence="2" type="ordered locus">TC41_0765</name>
</gene>
<sequence length="304" mass="33526">MKALSCASHQGLHIIQDGRHVAMRVVITGGSGLLGPWVIREFLSAGYDVLNVDTRPPAEELCPTVLADLTDLGDCYQVLQGADALVHLAALPRVGIRTDAATFALNTVSTYNVLEAAGSLGIRKAVITSSESSYGLVFAKHPFAPKYVPVDEDHPQLPQDAYGLSKVVNELTAETLYRRYGMQIVSFRLGNVIAPHMYRNFPDFIKKPEVRKNILWSYIDARDAAVAYRLAVEKDGLGCVKLNIAADWTSMDLTNGELLAACYPEVTDIRVDPNGYETLLANRKAKEVLGWQPIYHWRDEVAKL</sequence>
<evidence type="ECO:0000313" key="2">
    <source>
        <dbReference type="EMBL" id="AEJ42723.1"/>
    </source>
</evidence>
<proteinExistence type="predicted"/>
<dbReference type="PANTHER" id="PTHR43103:SF6">
    <property type="entry name" value="PUTATIVE-RELATED"/>
    <property type="match status" value="1"/>
</dbReference>
<organism evidence="2 3">
    <name type="scientific">Alicyclobacillus acidocaldarius (strain Tc-4-1)</name>
    <name type="common">Bacillus acidocaldarius</name>
    <dbReference type="NCBI Taxonomy" id="1048834"/>
    <lineage>
        <taxon>Bacteria</taxon>
        <taxon>Bacillati</taxon>
        <taxon>Bacillota</taxon>
        <taxon>Bacilli</taxon>
        <taxon>Bacillales</taxon>
        <taxon>Alicyclobacillaceae</taxon>
        <taxon>Alicyclobacillus</taxon>
    </lineage>
</organism>
<dbReference type="SUPFAM" id="SSF51735">
    <property type="entry name" value="NAD(P)-binding Rossmann-fold domains"/>
    <property type="match status" value="1"/>
</dbReference>
<dbReference type="PANTHER" id="PTHR43103">
    <property type="entry name" value="NUCLEOSIDE-DIPHOSPHATE-SUGAR EPIMERASE"/>
    <property type="match status" value="1"/>
</dbReference>
<dbReference type="InterPro" id="IPR036291">
    <property type="entry name" value="NAD(P)-bd_dom_sf"/>
</dbReference>
<dbReference type="Pfam" id="PF01370">
    <property type="entry name" value="Epimerase"/>
    <property type="match status" value="1"/>
</dbReference>
<dbReference type="Gene3D" id="3.40.50.720">
    <property type="entry name" value="NAD(P)-binding Rossmann-like Domain"/>
    <property type="match status" value="1"/>
</dbReference>
<dbReference type="InterPro" id="IPR001509">
    <property type="entry name" value="Epimerase_deHydtase"/>
</dbReference>
<reference evidence="2 3" key="1">
    <citation type="journal article" date="2011" name="J. Bacteriol.">
        <title>Complete Genome Sequence of Alicyclobacillus acidocaldarius Strain Tc-4-1.</title>
        <authorList>
            <person name="Chen Y."/>
            <person name="He Y."/>
            <person name="Zhang B."/>
            <person name="Yang J."/>
            <person name="Li W."/>
            <person name="Dong Z."/>
            <person name="Hu S."/>
        </authorList>
    </citation>
    <scope>NUCLEOTIDE SEQUENCE [LARGE SCALE GENOMIC DNA]</scope>
    <source>
        <strain evidence="2 3">Tc-4-1</strain>
    </source>
</reference>
<evidence type="ECO:0000259" key="1">
    <source>
        <dbReference type="Pfam" id="PF01370"/>
    </source>
</evidence>
<dbReference type="STRING" id="1048834.TC41_0765"/>
<accession>F8IEK9</accession>
<name>F8IEK9_ALIAT</name>